<evidence type="ECO:0000313" key="5">
    <source>
        <dbReference type="Proteomes" id="UP000675881"/>
    </source>
</evidence>
<dbReference type="Gene3D" id="1.20.1050.10">
    <property type="match status" value="2"/>
</dbReference>
<proteinExistence type="predicted"/>
<dbReference type="InterPro" id="IPR036433">
    <property type="entry name" value="EF1B_G_C_sf"/>
</dbReference>
<dbReference type="CDD" id="cd03181">
    <property type="entry name" value="GST_C_EF1Bgamma_like"/>
    <property type="match status" value="1"/>
</dbReference>
<dbReference type="InterPro" id="IPR001662">
    <property type="entry name" value="EF1B_G_C"/>
</dbReference>
<reference evidence="4" key="1">
    <citation type="submission" date="2021-02" db="EMBL/GenBank/DDBJ databases">
        <authorList>
            <person name="Bekaert M."/>
        </authorList>
    </citation>
    <scope>NUCLEOTIDE SEQUENCE</scope>
    <source>
        <strain evidence="4">IoA-00</strain>
    </source>
</reference>
<dbReference type="InterPro" id="IPR004045">
    <property type="entry name" value="Glutathione_S-Trfase_N"/>
</dbReference>
<dbReference type="Gene3D" id="3.40.30.10">
    <property type="entry name" value="Glutaredoxin"/>
    <property type="match status" value="1"/>
</dbReference>
<dbReference type="CDD" id="cd03044">
    <property type="entry name" value="GST_N_EF1Bgamma"/>
    <property type="match status" value="1"/>
</dbReference>
<dbReference type="SUPFAM" id="SSF52833">
    <property type="entry name" value="Thioredoxin-like"/>
    <property type="match status" value="1"/>
</dbReference>
<dbReference type="SUPFAM" id="SSF47616">
    <property type="entry name" value="GST C-terminal domain-like"/>
    <property type="match status" value="1"/>
</dbReference>
<evidence type="ECO:0000313" key="4">
    <source>
        <dbReference type="EMBL" id="CAF2790151.1"/>
    </source>
</evidence>
<accession>A0A7R8H0E6</accession>
<dbReference type="PANTHER" id="PTHR43986:SF1">
    <property type="entry name" value="ELONGATION FACTOR 1-GAMMA"/>
    <property type="match status" value="1"/>
</dbReference>
<dbReference type="OrthoDB" id="249703at2759"/>
<dbReference type="Gene3D" id="3.30.70.1010">
    <property type="entry name" value="Translation elongation factor EF1B, gamma chain, conserved domain"/>
    <property type="match status" value="1"/>
</dbReference>
<keyword evidence="2" id="KW-0648">Protein biosynthesis</keyword>
<dbReference type="Pfam" id="PF00647">
    <property type="entry name" value="EF1G"/>
    <property type="match status" value="1"/>
</dbReference>
<dbReference type="InterPro" id="IPR050802">
    <property type="entry name" value="EF-GSTs"/>
</dbReference>
<dbReference type="PROSITE" id="PS50040">
    <property type="entry name" value="EF1G_C"/>
    <property type="match status" value="1"/>
</dbReference>
<dbReference type="Proteomes" id="UP000675881">
    <property type="component" value="Chromosome 10"/>
</dbReference>
<dbReference type="Pfam" id="PF02798">
    <property type="entry name" value="GST_N"/>
    <property type="match status" value="1"/>
</dbReference>
<dbReference type="FunFam" id="3.40.30.10:FF:000233">
    <property type="entry name" value="Elongation factor 1-gamma"/>
    <property type="match status" value="1"/>
</dbReference>
<gene>
    <name evidence="4" type="ORF">LSAA_2584</name>
</gene>
<keyword evidence="5" id="KW-1185">Reference proteome</keyword>
<dbReference type="EMBL" id="HG994589">
    <property type="protein sequence ID" value="CAF2790151.1"/>
    <property type="molecule type" value="Genomic_DNA"/>
</dbReference>
<dbReference type="InterPro" id="IPR036282">
    <property type="entry name" value="Glutathione-S-Trfase_C_sf"/>
</dbReference>
<dbReference type="PROSITE" id="PS50404">
    <property type="entry name" value="GST_NTER"/>
    <property type="match status" value="1"/>
</dbReference>
<dbReference type="GO" id="GO:0003746">
    <property type="term" value="F:translation elongation factor activity"/>
    <property type="evidence" value="ECO:0007669"/>
    <property type="project" value="UniProtKB-UniRule"/>
</dbReference>
<organism evidence="4 5">
    <name type="scientific">Lepeophtheirus salmonis</name>
    <name type="common">Salmon louse</name>
    <name type="synonym">Caligus salmonis</name>
    <dbReference type="NCBI Taxonomy" id="72036"/>
    <lineage>
        <taxon>Eukaryota</taxon>
        <taxon>Metazoa</taxon>
        <taxon>Ecdysozoa</taxon>
        <taxon>Arthropoda</taxon>
        <taxon>Crustacea</taxon>
        <taxon>Multicrustacea</taxon>
        <taxon>Hexanauplia</taxon>
        <taxon>Copepoda</taxon>
        <taxon>Siphonostomatoida</taxon>
        <taxon>Caligidae</taxon>
        <taxon>Lepeophtheirus</taxon>
    </lineage>
</organism>
<dbReference type="SMART" id="SM01183">
    <property type="entry name" value="EF1G"/>
    <property type="match status" value="1"/>
</dbReference>
<name>A0A7R8H0E6_LEPSM</name>
<dbReference type="PANTHER" id="PTHR43986">
    <property type="entry name" value="ELONGATION FACTOR 1-GAMMA"/>
    <property type="match status" value="1"/>
</dbReference>
<evidence type="ECO:0000256" key="3">
    <source>
        <dbReference type="SAM" id="MobiDB-lite"/>
    </source>
</evidence>
<keyword evidence="1" id="KW-0251">Elongation factor</keyword>
<dbReference type="GO" id="GO:0005634">
    <property type="term" value="C:nucleus"/>
    <property type="evidence" value="ECO:0007669"/>
    <property type="project" value="TreeGrafter"/>
</dbReference>
<dbReference type="InterPro" id="IPR036249">
    <property type="entry name" value="Thioredoxin-like_sf"/>
</dbReference>
<dbReference type="SUPFAM" id="SSF89942">
    <property type="entry name" value="eEF1-gamma domain"/>
    <property type="match status" value="1"/>
</dbReference>
<dbReference type="AlphaFoldDB" id="A0A7R8H0E6"/>
<sequence length="424" mass="48197">MACKSGTLYTYPQNFRAQKCLITAKYSKVDLKIAPDFVFGESNTEASFLKKFPSGKVPAFESSEGVTLTESNAIAYLIASEELRGKTPVERAQIQQWLDFTDSNILPPALTWVFPCLGAMAYNKKSMDRAKEGRGQGSEDISLTCSILSLYVHVMDPEFRKPFPNVERWFNTMINQVHVKEVLGTVTLCKKVALADGKKFNELMKNSNTAAESGKKAKAPAAAAAPPSEEAPPAMPKPKDPFEKIPSGSFDMDDFKRFYSNNDEVQSVPYFWEKFDKEHYSIWRCDYKYADELTMVFMSCNLIGGMFQRLDKLRKNAFASVCLFGENNNSTISGIWVWKGHDLAFELSDDWKIDYSSYNWTKLDADSGETKDLVEQYFKWEGADKEGKKFNQGKDLQINLFHSNDLLLILKHYKEKPDIVYFIS</sequence>
<evidence type="ECO:0000256" key="1">
    <source>
        <dbReference type="ARBA" id="ARBA00022768"/>
    </source>
</evidence>
<feature type="region of interest" description="Disordered" evidence="3">
    <location>
        <begin position="211"/>
        <end position="243"/>
    </location>
</feature>
<dbReference type="FunFam" id="3.30.70.1010:FF:000001">
    <property type="entry name" value="Elongation factor 1-gamma 1"/>
    <property type="match status" value="1"/>
</dbReference>
<dbReference type="GO" id="GO:0005737">
    <property type="term" value="C:cytoplasm"/>
    <property type="evidence" value="ECO:0007669"/>
    <property type="project" value="TreeGrafter"/>
</dbReference>
<evidence type="ECO:0000256" key="2">
    <source>
        <dbReference type="ARBA" id="ARBA00022917"/>
    </source>
</evidence>
<protein>
    <submittedName>
        <fullName evidence="4">EEF1G</fullName>
    </submittedName>
</protein>
<feature type="compositionally biased region" description="Low complexity" evidence="3">
    <location>
        <begin position="219"/>
        <end position="228"/>
    </location>
</feature>